<dbReference type="OrthoDB" id="5397682at2759"/>
<evidence type="ECO:0000256" key="1">
    <source>
        <dbReference type="SAM" id="MobiDB-lite"/>
    </source>
</evidence>
<keyword evidence="2" id="KW-0812">Transmembrane</keyword>
<dbReference type="EMBL" id="CP042193">
    <property type="protein sequence ID" value="QDS73083.1"/>
    <property type="molecule type" value="Genomic_DNA"/>
</dbReference>
<evidence type="ECO:0008006" key="5">
    <source>
        <dbReference type="Google" id="ProtNLM"/>
    </source>
</evidence>
<evidence type="ECO:0000313" key="3">
    <source>
        <dbReference type="EMBL" id="QDS73083.1"/>
    </source>
</evidence>
<sequence>MARGRAGGFKLTRLFSHDEEQGKKDDDYRTKHSRAALWNSSPTMSPALRYRTRKRWVMISAAIFAVWIFWHYMPADILEPSPRPWRHGSDTWPAHDQGRPWKSGRMSFEAPRGPPPSSGKGKKAKQEELDQYYDGDIRFYQLPHSLHGLSQTNGYSRWNKNVMFAASNLKSLAVLIPMACEMGRRGHNFVHVAITARSELSLEEIQKINGVNKNDCKVFWHDARPDYPRYSSDFRAEAAVATAMDHIEVFMHPQVVITDDSLLEDAWFTRQIRLKAKDYNWPVMELPAGKQDMLKWVTRLEARALAAWHKSSVDIVIQAPTSSFGALRRLLKSLSTADYSGLTPPRITLELPAEVDARTRDYLKRFTWPPSSALQPVHSSQLIVRHRIPGQKISPEAASVRALESFYPTSADDSHVLLLSANVQLSPIYFHYLKYNLLQYRHTESAVGSLIAGISLDLPSTHLNGSTPFTPPDDTTLEADVRKRSKPVYKKTNPPFLWQAPSNNAALYFGDKWAELHSFLQHRLTKFHDTPGATVLHKTVSEQFPAWMEYALEFMRTGGYFLLYPASSPSLDALVTVHAEQYHAPEEFVATASSSAIAKDATAPPKPSNEPFLAPKAATILAPKGKEKPLPAISKQKFASILPYQGESPNLTSLPQLAFNGQPLEPFEVFEYADKFSSSFRKEVGGCKDDLDEVRGVVEELFC</sequence>
<dbReference type="STRING" id="50376.A0A517LBS6"/>
<reference evidence="3 4" key="1">
    <citation type="submission" date="2019-07" db="EMBL/GenBank/DDBJ databases">
        <title>Finished genome of Venturia effusa.</title>
        <authorList>
            <person name="Young C.A."/>
            <person name="Cox M.P."/>
            <person name="Ganley A.R.D."/>
            <person name="David W.J."/>
        </authorList>
    </citation>
    <scope>NUCLEOTIDE SEQUENCE [LARGE SCALE GENOMIC DNA]</scope>
    <source>
        <strain evidence="4">albino</strain>
    </source>
</reference>
<dbReference type="AlphaFoldDB" id="A0A517LBS6"/>
<accession>A0A517LBS6</accession>
<feature type="region of interest" description="Disordered" evidence="1">
    <location>
        <begin position="88"/>
        <end position="126"/>
    </location>
</feature>
<keyword evidence="4" id="KW-1185">Reference proteome</keyword>
<name>A0A517LBS6_9PEZI</name>
<keyword evidence="2" id="KW-0472">Membrane</keyword>
<keyword evidence="2" id="KW-1133">Transmembrane helix</keyword>
<organism evidence="3 4">
    <name type="scientific">Venturia effusa</name>
    <dbReference type="NCBI Taxonomy" id="50376"/>
    <lineage>
        <taxon>Eukaryota</taxon>
        <taxon>Fungi</taxon>
        <taxon>Dikarya</taxon>
        <taxon>Ascomycota</taxon>
        <taxon>Pezizomycotina</taxon>
        <taxon>Dothideomycetes</taxon>
        <taxon>Pleosporomycetidae</taxon>
        <taxon>Venturiales</taxon>
        <taxon>Venturiaceae</taxon>
        <taxon>Venturia</taxon>
    </lineage>
</organism>
<dbReference type="PANTHER" id="PTHR33604:SF3">
    <property type="entry name" value="OSJNBA0004B13.7 PROTEIN"/>
    <property type="match status" value="1"/>
</dbReference>
<dbReference type="Proteomes" id="UP000316270">
    <property type="component" value="Chromosome 9"/>
</dbReference>
<evidence type="ECO:0000256" key="2">
    <source>
        <dbReference type="SAM" id="Phobius"/>
    </source>
</evidence>
<dbReference type="PANTHER" id="PTHR33604">
    <property type="entry name" value="OSJNBA0004B13.7 PROTEIN"/>
    <property type="match status" value="1"/>
</dbReference>
<gene>
    <name evidence="3" type="ORF">FKW77_000154</name>
</gene>
<protein>
    <recommendedName>
        <fullName evidence="5">Glycosyltransferase 2</fullName>
    </recommendedName>
</protein>
<proteinExistence type="predicted"/>
<evidence type="ECO:0000313" key="4">
    <source>
        <dbReference type="Proteomes" id="UP000316270"/>
    </source>
</evidence>
<feature type="transmembrane region" description="Helical" evidence="2">
    <location>
        <begin position="56"/>
        <end position="73"/>
    </location>
</feature>